<proteinExistence type="inferred from homology"/>
<organism evidence="5 6">
    <name type="scientific">Capsulimonas corticalis</name>
    <dbReference type="NCBI Taxonomy" id="2219043"/>
    <lineage>
        <taxon>Bacteria</taxon>
        <taxon>Bacillati</taxon>
        <taxon>Armatimonadota</taxon>
        <taxon>Armatimonadia</taxon>
        <taxon>Capsulimonadales</taxon>
        <taxon>Capsulimonadaceae</taxon>
        <taxon>Capsulimonas</taxon>
    </lineage>
</organism>
<dbReference type="SUPFAM" id="SSF53271">
    <property type="entry name" value="PRTase-like"/>
    <property type="match status" value="1"/>
</dbReference>
<dbReference type="HAMAP" id="MF_01219">
    <property type="entry name" value="PyrR"/>
    <property type="match status" value="1"/>
</dbReference>
<dbReference type="InterPro" id="IPR023050">
    <property type="entry name" value="PyrR"/>
</dbReference>
<evidence type="ECO:0000256" key="4">
    <source>
        <dbReference type="HAMAP-Rule" id="MF_01219"/>
    </source>
</evidence>
<dbReference type="EC" id="2.4.2.9" evidence="4"/>
<dbReference type="NCBIfam" id="NF003549">
    <property type="entry name" value="PRK05205.1-5"/>
    <property type="match status" value="1"/>
</dbReference>
<dbReference type="Gene3D" id="3.40.50.2020">
    <property type="match status" value="1"/>
</dbReference>
<protein>
    <recommendedName>
        <fullName evidence="4">Bifunctional protein PyrR</fullName>
    </recommendedName>
    <domain>
        <recommendedName>
            <fullName evidence="4">Pyrimidine operon regulatory protein</fullName>
        </recommendedName>
    </domain>
    <domain>
        <recommendedName>
            <fullName evidence="4">Uracil phosphoribosyltransferase</fullName>
            <shortName evidence="4">UPRTase</shortName>
            <ecNumber evidence="4">2.4.2.9</ecNumber>
        </recommendedName>
    </domain>
</protein>
<sequence>MSDETEKLKSGSVVMDADEMRRAWTRVAHEILERNKGVEGLAVIGILRRGAPLAQRLADAIERIEGKPVPVGQLDISLYRDDFRTYQPRVGTTQIPFDIEGKTLVLVDEVVYTGRTVRAALGALVDLGRPSVTQLAVLIDRGHRELPIRPDYVGKNIPTSRQEFVKVFMTEMDGEDKVVIAKDA</sequence>
<dbReference type="RefSeq" id="WP_119319704.1">
    <property type="nucleotide sequence ID" value="NZ_AP025739.1"/>
</dbReference>
<keyword evidence="2 4" id="KW-0805">Transcription regulation</keyword>
<name>A0A402CPT6_9BACT</name>
<dbReference type="Pfam" id="PF00156">
    <property type="entry name" value="Pribosyltran"/>
    <property type="match status" value="1"/>
</dbReference>
<dbReference type="InterPro" id="IPR029057">
    <property type="entry name" value="PRTase-like"/>
</dbReference>
<comment type="similarity">
    <text evidence="1 4">Belongs to the purine/pyrimidine phosphoribosyltransferase family. PyrR subfamily.</text>
</comment>
<keyword evidence="3 4" id="KW-0804">Transcription</keyword>
<evidence type="ECO:0000256" key="2">
    <source>
        <dbReference type="ARBA" id="ARBA00023015"/>
    </source>
</evidence>
<evidence type="ECO:0000256" key="1">
    <source>
        <dbReference type="ARBA" id="ARBA00005565"/>
    </source>
</evidence>
<dbReference type="FunFam" id="3.40.50.2020:FF:000020">
    <property type="entry name" value="Bifunctional protein PyrR"/>
    <property type="match status" value="1"/>
</dbReference>
<dbReference type="GO" id="GO:0004845">
    <property type="term" value="F:uracil phosphoribosyltransferase activity"/>
    <property type="evidence" value="ECO:0007669"/>
    <property type="project" value="UniProtKB-UniRule"/>
</dbReference>
<evidence type="ECO:0000313" key="5">
    <source>
        <dbReference type="EMBL" id="BDI32892.1"/>
    </source>
</evidence>
<evidence type="ECO:0000256" key="3">
    <source>
        <dbReference type="ARBA" id="ARBA00023163"/>
    </source>
</evidence>
<dbReference type="InterPro" id="IPR000836">
    <property type="entry name" value="PRTase_dom"/>
</dbReference>
<dbReference type="CDD" id="cd06223">
    <property type="entry name" value="PRTases_typeI"/>
    <property type="match status" value="1"/>
</dbReference>
<comment type="function">
    <text evidence="4">Regulates the transcription of the pyrimidine nucleotide (pyr) operon in response to exogenous pyrimidines.</text>
</comment>
<dbReference type="InterPro" id="IPR050137">
    <property type="entry name" value="PyrR_bifunctional"/>
</dbReference>
<dbReference type="PANTHER" id="PTHR11608">
    <property type="entry name" value="BIFUNCTIONAL PROTEIN PYRR"/>
    <property type="match status" value="1"/>
</dbReference>
<comment type="catalytic activity">
    <reaction evidence="4">
        <text>UMP + diphosphate = 5-phospho-alpha-D-ribose 1-diphosphate + uracil</text>
        <dbReference type="Rhea" id="RHEA:13017"/>
        <dbReference type="ChEBI" id="CHEBI:17568"/>
        <dbReference type="ChEBI" id="CHEBI:33019"/>
        <dbReference type="ChEBI" id="CHEBI:57865"/>
        <dbReference type="ChEBI" id="CHEBI:58017"/>
        <dbReference type="EC" id="2.4.2.9"/>
    </reaction>
</comment>
<dbReference type="AlphaFoldDB" id="A0A402CPT6"/>
<evidence type="ECO:0000313" key="6">
    <source>
        <dbReference type="Proteomes" id="UP000287394"/>
    </source>
</evidence>
<keyword evidence="4" id="KW-0328">Glycosyltransferase</keyword>
<dbReference type="GO" id="GO:0006355">
    <property type="term" value="P:regulation of DNA-templated transcription"/>
    <property type="evidence" value="ECO:0007669"/>
    <property type="project" value="UniProtKB-UniRule"/>
</dbReference>
<dbReference type="EMBL" id="AP025739">
    <property type="protein sequence ID" value="BDI32892.1"/>
    <property type="molecule type" value="Genomic_DNA"/>
</dbReference>
<dbReference type="NCBIfam" id="NF003548">
    <property type="entry name" value="PRK05205.1-4"/>
    <property type="match status" value="1"/>
</dbReference>
<keyword evidence="4" id="KW-0808">Transferase</keyword>
<gene>
    <name evidence="4 5" type="primary">pyrR</name>
    <name evidence="5" type="ORF">CCAX7_49430</name>
</gene>
<comment type="function">
    <text evidence="4">Also displays a weak uracil phosphoribosyltransferase activity which is not physiologically significant.</text>
</comment>
<dbReference type="Proteomes" id="UP000287394">
    <property type="component" value="Chromosome"/>
</dbReference>
<keyword evidence="6" id="KW-1185">Reference proteome</keyword>
<dbReference type="FunCoup" id="A0A402CPT6">
    <property type="interactions" value="207"/>
</dbReference>
<dbReference type="PANTHER" id="PTHR11608:SF0">
    <property type="entry name" value="BIFUNCTIONAL PROTEIN PYRR"/>
    <property type="match status" value="1"/>
</dbReference>
<feature type="short sequence motif" description="PRPP-binding" evidence="4">
    <location>
        <begin position="104"/>
        <end position="116"/>
    </location>
</feature>
<accession>A0A402CPT6</accession>
<reference evidence="5 6" key="1">
    <citation type="journal article" date="2019" name="Int. J. Syst. Evol. Microbiol.">
        <title>Capsulimonas corticalis gen. nov., sp. nov., an aerobic capsulated bacterium, of a novel bacterial order, Capsulimonadales ord. nov., of the class Armatimonadia of the phylum Armatimonadetes.</title>
        <authorList>
            <person name="Li J."/>
            <person name="Kudo C."/>
            <person name="Tonouchi A."/>
        </authorList>
    </citation>
    <scope>NUCLEOTIDE SEQUENCE [LARGE SCALE GENOMIC DNA]</scope>
    <source>
        <strain evidence="5 6">AX-7</strain>
    </source>
</reference>
<dbReference type="KEGG" id="ccot:CCAX7_49430"/>